<accession>A0ACC2UUA1</accession>
<keyword evidence="2" id="KW-1185">Reference proteome</keyword>
<organism evidence="1 2">
    <name type="scientific">Entomophthora muscae</name>
    <dbReference type="NCBI Taxonomy" id="34485"/>
    <lineage>
        <taxon>Eukaryota</taxon>
        <taxon>Fungi</taxon>
        <taxon>Fungi incertae sedis</taxon>
        <taxon>Zoopagomycota</taxon>
        <taxon>Entomophthoromycotina</taxon>
        <taxon>Entomophthoromycetes</taxon>
        <taxon>Entomophthorales</taxon>
        <taxon>Entomophthoraceae</taxon>
        <taxon>Entomophthora</taxon>
    </lineage>
</organism>
<gene>
    <name evidence="1" type="ORF">DSO57_1000474</name>
</gene>
<dbReference type="EMBL" id="QTSX02000001">
    <property type="protein sequence ID" value="KAJ9090623.1"/>
    <property type="molecule type" value="Genomic_DNA"/>
</dbReference>
<proteinExistence type="predicted"/>
<dbReference type="Proteomes" id="UP001165960">
    <property type="component" value="Unassembled WGS sequence"/>
</dbReference>
<name>A0ACC2UUA1_9FUNG</name>
<reference evidence="1" key="1">
    <citation type="submission" date="2022-04" db="EMBL/GenBank/DDBJ databases">
        <title>Genome of the entomopathogenic fungus Entomophthora muscae.</title>
        <authorList>
            <person name="Elya C."/>
            <person name="Lovett B.R."/>
            <person name="Lee E."/>
            <person name="Macias A.M."/>
            <person name="Hajek A.E."/>
            <person name="De Bivort B.L."/>
            <person name="Kasson M.T."/>
            <person name="De Fine Licht H.H."/>
            <person name="Stajich J.E."/>
        </authorList>
    </citation>
    <scope>NUCLEOTIDE SEQUENCE</scope>
    <source>
        <strain evidence="1">Berkeley</strain>
    </source>
</reference>
<comment type="caution">
    <text evidence="1">The sequence shown here is derived from an EMBL/GenBank/DDBJ whole genome shotgun (WGS) entry which is preliminary data.</text>
</comment>
<evidence type="ECO:0000313" key="2">
    <source>
        <dbReference type="Proteomes" id="UP001165960"/>
    </source>
</evidence>
<sequence>MVDSKHCLKIQEPNSAKPQTPTAVMIENITTQKNEINHQSTDHNNLLNHAITGFQCNSLLLMEATQSAPSGLSTMKMRPDATDPVPSQVPSQDSLIQFTANTLMNPCAQCQAKVPGSLPPLPVPLQVPMTKGWETGALQKASSSLFQERPTECQMQTTLNELYDTTFSPDYL</sequence>
<protein>
    <submittedName>
        <fullName evidence="1">Uncharacterized protein</fullName>
    </submittedName>
</protein>
<evidence type="ECO:0000313" key="1">
    <source>
        <dbReference type="EMBL" id="KAJ9090623.1"/>
    </source>
</evidence>